<keyword evidence="4" id="KW-0418">Kinase</keyword>
<evidence type="ECO:0000259" key="3">
    <source>
        <dbReference type="Pfam" id="PF03109"/>
    </source>
</evidence>
<feature type="transmembrane region" description="Helical" evidence="2">
    <location>
        <begin position="484"/>
        <end position="508"/>
    </location>
</feature>
<evidence type="ECO:0000313" key="5">
    <source>
        <dbReference type="Proteomes" id="UP000570823"/>
    </source>
</evidence>
<keyword evidence="4" id="KW-0808">Transferase</keyword>
<dbReference type="CDD" id="cd05121">
    <property type="entry name" value="ABC1_ADCK3-like"/>
    <property type="match status" value="1"/>
</dbReference>
<sequence length="547" mass="59171">MIRQMGRYRQITGILVKYGLGALITGIRLPLPGRRAAERPDGADPLYRRIRLALEELGPTFIKFGQILSTRREVLPGPLIEELSLLTDTVAPLPFETIRPTIEDLCGPIATAFASFDETPVAAASLAQVHRAVLKDGTVVAVKVQRPGIRRVIEDDIDILEYFARQIERRRPDLAVYNPAGLVQEFAAQIRRELDFVQEGKNAGALARNLRGSPGVVIPRIYPDYSGPLVLTMDYIDGVRVDDADGIRAIGVSPEEVTDTLLSAYLKQVFEDGFFHADPHPGNLLVTETGALAFVDFGTVGILRPERRDAFLRLVAGIVDEDSDAIVDAYRDLGIVIPDRAVDLFKDEIYATLMGPGSYGIGEVDIAGVMEEIPATLRRYHLKVPLPMMQVIKVLLFLMAICRDLDESFNFTARAGPGIRAIRRRQVFSMDGADALAKAIGQQVRDTTEIPGAVNAALRKLSAGQISLAVGSPELDALGASIRYAANVTLIGMVAAAFVLGSALVIFSSEPPAGPGLCSMISSMTLSGFLVAVLIAVAAAYAALKRR</sequence>
<dbReference type="RefSeq" id="WP_176788773.1">
    <property type="nucleotide sequence ID" value="NZ_JABXWR010000001.1"/>
</dbReference>
<accession>A0A7K4HQ10</accession>
<dbReference type="Pfam" id="PF03109">
    <property type="entry name" value="ABC1"/>
    <property type="match status" value="1"/>
</dbReference>
<feature type="transmembrane region" description="Helical" evidence="2">
    <location>
        <begin position="520"/>
        <end position="544"/>
    </location>
</feature>
<organism evidence="4 5">
    <name type="scientific">Methanofollis tationis</name>
    <dbReference type="NCBI Taxonomy" id="81417"/>
    <lineage>
        <taxon>Archaea</taxon>
        <taxon>Methanobacteriati</taxon>
        <taxon>Methanobacteriota</taxon>
        <taxon>Stenosarchaea group</taxon>
        <taxon>Methanomicrobia</taxon>
        <taxon>Methanomicrobiales</taxon>
        <taxon>Methanomicrobiaceae</taxon>
        <taxon>Methanofollis</taxon>
    </lineage>
</organism>
<keyword evidence="2" id="KW-0472">Membrane</keyword>
<dbReference type="PANTHER" id="PTHR10566:SF113">
    <property type="entry name" value="PROTEIN ACTIVITY OF BC1 COMPLEX KINASE 7, CHLOROPLASTIC"/>
    <property type="match status" value="1"/>
</dbReference>
<proteinExistence type="inferred from homology"/>
<evidence type="ECO:0000256" key="1">
    <source>
        <dbReference type="ARBA" id="ARBA00009670"/>
    </source>
</evidence>
<gene>
    <name evidence="4" type="ORF">HWN36_07450</name>
</gene>
<keyword evidence="5" id="KW-1185">Reference proteome</keyword>
<keyword evidence="2" id="KW-1133">Transmembrane helix</keyword>
<dbReference type="GO" id="GO:0016301">
    <property type="term" value="F:kinase activity"/>
    <property type="evidence" value="ECO:0007669"/>
    <property type="project" value="UniProtKB-KW"/>
</dbReference>
<evidence type="ECO:0000256" key="2">
    <source>
        <dbReference type="SAM" id="Phobius"/>
    </source>
</evidence>
<dbReference type="EMBL" id="JABXWR010000001">
    <property type="protein sequence ID" value="NVO67147.1"/>
    <property type="molecule type" value="Genomic_DNA"/>
</dbReference>
<dbReference type="InterPro" id="IPR004147">
    <property type="entry name" value="ABC1_dom"/>
</dbReference>
<dbReference type="AlphaFoldDB" id="A0A7K4HQ10"/>
<dbReference type="PANTHER" id="PTHR10566">
    <property type="entry name" value="CHAPERONE-ACTIVITY OF BC1 COMPLEX CABC1 -RELATED"/>
    <property type="match status" value="1"/>
</dbReference>
<dbReference type="OrthoDB" id="8087at2157"/>
<comment type="caution">
    <text evidence="4">The sequence shown here is derived from an EMBL/GenBank/DDBJ whole genome shotgun (WGS) entry which is preliminary data.</text>
</comment>
<dbReference type="InterPro" id="IPR050154">
    <property type="entry name" value="UbiB_kinase"/>
</dbReference>
<protein>
    <submittedName>
        <fullName evidence="4">AarF/ABC1/UbiB kinase family protein</fullName>
    </submittedName>
</protein>
<comment type="similarity">
    <text evidence="1">Belongs to the protein kinase superfamily. ADCK protein kinase family.</text>
</comment>
<name>A0A7K4HQ10_9EURY</name>
<feature type="domain" description="ABC1 atypical kinase-like" evidence="3">
    <location>
        <begin position="86"/>
        <end position="328"/>
    </location>
</feature>
<dbReference type="SUPFAM" id="SSF56112">
    <property type="entry name" value="Protein kinase-like (PK-like)"/>
    <property type="match status" value="1"/>
</dbReference>
<evidence type="ECO:0000313" key="4">
    <source>
        <dbReference type="EMBL" id="NVO67147.1"/>
    </source>
</evidence>
<dbReference type="InterPro" id="IPR011009">
    <property type="entry name" value="Kinase-like_dom_sf"/>
</dbReference>
<reference evidence="4 5" key="1">
    <citation type="submission" date="2020-06" db="EMBL/GenBank/DDBJ databases">
        <title>Methanofollis fontis sp. nov., a methanogen isolated from marine sediments near a cold seep at Four-Way Closure Ridge offshore southwestern Taiwan.</title>
        <authorList>
            <person name="Chen S.-C."/>
            <person name="Teng N.-H."/>
            <person name="Lin Y.-S."/>
            <person name="Lai M.-C."/>
            <person name="Chen H.-H."/>
            <person name="Wang C.-C."/>
        </authorList>
    </citation>
    <scope>NUCLEOTIDE SEQUENCE [LARGE SCALE GENOMIC DNA]</scope>
    <source>
        <strain evidence="4 5">DSM 2702</strain>
    </source>
</reference>
<keyword evidence="2" id="KW-0812">Transmembrane</keyword>
<dbReference type="Proteomes" id="UP000570823">
    <property type="component" value="Unassembled WGS sequence"/>
</dbReference>